<dbReference type="PANTHER" id="PTHR40590:SF1">
    <property type="entry name" value="CYTOPLASMIC PROTEIN"/>
    <property type="match status" value="1"/>
</dbReference>
<gene>
    <name evidence="2" type="ORF">GRI36_09125</name>
</gene>
<organism evidence="2 3">
    <name type="scientific">Pontixanthobacter gangjinensis</name>
    <dbReference type="NCBI Taxonomy" id="1028742"/>
    <lineage>
        <taxon>Bacteria</taxon>
        <taxon>Pseudomonadati</taxon>
        <taxon>Pseudomonadota</taxon>
        <taxon>Alphaproteobacteria</taxon>
        <taxon>Sphingomonadales</taxon>
        <taxon>Erythrobacteraceae</taxon>
        <taxon>Pontixanthobacter</taxon>
    </lineage>
</organism>
<comment type="caution">
    <text evidence="2">The sequence shown here is derived from an EMBL/GenBank/DDBJ whole genome shotgun (WGS) entry which is preliminary data.</text>
</comment>
<dbReference type="OrthoDB" id="9806326at2"/>
<dbReference type="PROSITE" id="PS51257">
    <property type="entry name" value="PROKAR_LIPOPROTEIN"/>
    <property type="match status" value="1"/>
</dbReference>
<proteinExistence type="predicted"/>
<dbReference type="AlphaFoldDB" id="A0A6I4SPP8"/>
<reference evidence="2 3" key="1">
    <citation type="submission" date="2019-12" db="EMBL/GenBank/DDBJ databases">
        <title>Genomic-based taxomic classification of the family Erythrobacteraceae.</title>
        <authorList>
            <person name="Xu L."/>
        </authorList>
    </citation>
    <scope>NUCLEOTIDE SEQUENCE [LARGE SCALE GENOMIC DNA]</scope>
    <source>
        <strain evidence="2 3">JCM 17802</strain>
    </source>
</reference>
<dbReference type="Pfam" id="PF01963">
    <property type="entry name" value="TraB_PrgY_gumN"/>
    <property type="match status" value="1"/>
</dbReference>
<sequence>MTKIMKKLSLSAAVVAMSFSGTACAQQQEPTPVSTTRVAAAEVEMGGPALWKVADEDTTIYLFGTVHVLPEGMEWYEGRIAQALQSSDKLITEIYLPKGNEAAAGAAFMEKGSLPAGDNLRDLLSEEQKAVYESAMTKMKLPVGAFDTMEPWLAAVNISMIPLLQAGYTPESGVEKVLEQKAGDMMRGELESVNFQVDLFDTLPLESQIVFMMEAAAGVDEIVPSLDSMVGEWASGDPEELGKMMNEGFSDPVLANALLYSRNATWAEWIDTRLDTPGTIFIAVGAGHLAGEKSVQDALELRGIKSIRIQ</sequence>
<dbReference type="InterPro" id="IPR047111">
    <property type="entry name" value="YbaP-like"/>
</dbReference>
<name>A0A6I4SPP8_9SPHN</name>
<evidence type="ECO:0000313" key="3">
    <source>
        <dbReference type="Proteomes" id="UP000468943"/>
    </source>
</evidence>
<evidence type="ECO:0000313" key="2">
    <source>
        <dbReference type="EMBL" id="MXO57046.1"/>
    </source>
</evidence>
<protein>
    <submittedName>
        <fullName evidence="2">TraB/GumN family protein</fullName>
    </submittedName>
</protein>
<feature type="signal peptide" evidence="1">
    <location>
        <begin position="1"/>
        <end position="25"/>
    </location>
</feature>
<keyword evidence="1" id="KW-0732">Signal</keyword>
<dbReference type="CDD" id="cd14789">
    <property type="entry name" value="Tiki"/>
    <property type="match status" value="1"/>
</dbReference>
<evidence type="ECO:0000256" key="1">
    <source>
        <dbReference type="SAM" id="SignalP"/>
    </source>
</evidence>
<dbReference type="InterPro" id="IPR002816">
    <property type="entry name" value="TraB/PrgY/GumN_fam"/>
</dbReference>
<accession>A0A6I4SPP8</accession>
<dbReference type="EMBL" id="WTYS01000001">
    <property type="protein sequence ID" value="MXO57046.1"/>
    <property type="molecule type" value="Genomic_DNA"/>
</dbReference>
<dbReference type="Proteomes" id="UP000468943">
    <property type="component" value="Unassembled WGS sequence"/>
</dbReference>
<feature type="chain" id="PRO_5026178253" evidence="1">
    <location>
        <begin position="26"/>
        <end position="310"/>
    </location>
</feature>
<dbReference type="RefSeq" id="WP_160598177.1">
    <property type="nucleotide sequence ID" value="NZ_WTYS01000001.1"/>
</dbReference>
<keyword evidence="3" id="KW-1185">Reference proteome</keyword>
<dbReference type="PANTHER" id="PTHR40590">
    <property type="entry name" value="CYTOPLASMIC PROTEIN-RELATED"/>
    <property type="match status" value="1"/>
</dbReference>